<name>A0A1M5WKI0_9CLOT</name>
<reference evidence="1 2" key="1">
    <citation type="submission" date="2016-11" db="EMBL/GenBank/DDBJ databases">
        <authorList>
            <person name="Jaros S."/>
            <person name="Januszkiewicz K."/>
            <person name="Wedrychowicz H."/>
        </authorList>
    </citation>
    <scope>NUCLEOTIDE SEQUENCE [LARGE SCALE GENOMIC DNA]</scope>
    <source>
        <strain evidence="1 2">DSM 8605</strain>
    </source>
</reference>
<accession>A0A1M5WKI0</accession>
<keyword evidence="2" id="KW-1185">Reference proteome</keyword>
<dbReference type="PANTHER" id="PTHR42967">
    <property type="entry name" value="METAL DEPENDENT HYDROLASE"/>
    <property type="match status" value="1"/>
</dbReference>
<proteinExistence type="predicted"/>
<dbReference type="PANTHER" id="PTHR42967:SF1">
    <property type="entry name" value="MBL FOLD METALLO-HYDROLASE"/>
    <property type="match status" value="1"/>
</dbReference>
<dbReference type="AlphaFoldDB" id="A0A1M5WKI0"/>
<dbReference type="EMBL" id="FQXM01000018">
    <property type="protein sequence ID" value="SHH88015.1"/>
    <property type="molecule type" value="Genomic_DNA"/>
</dbReference>
<dbReference type="Proteomes" id="UP000184447">
    <property type="component" value="Unassembled WGS sequence"/>
</dbReference>
<protein>
    <submittedName>
        <fullName evidence="1">L-ascorbate metabolism protein UlaG, beta-lactamase superfamily</fullName>
    </submittedName>
</protein>
<gene>
    <name evidence="1" type="ORF">SAMN02745207_02960</name>
</gene>
<evidence type="ECO:0000313" key="1">
    <source>
        <dbReference type="EMBL" id="SHH88015.1"/>
    </source>
</evidence>
<evidence type="ECO:0000313" key="2">
    <source>
        <dbReference type="Proteomes" id="UP000184447"/>
    </source>
</evidence>
<sequence>MKITLIAHSCFLLEDSKNRKVITDPYDNTIGHKVYNQDANSITISHNHFDHCYTKQIQNSPKILNKVGLFNLCDIDIEGLPSFHDNDNGAKRGTNVIYIINMDGYRICHLGDLGHSLSTEIIEKIGAIDVLLIPVGGNFTIDAKEAATLCKKIKSHIVIPMHYKTPKIDFPIDGVENFIIEMKNAKKIDSCTLELKESLYGENNVIILNYRN</sequence>
<dbReference type="Gene3D" id="3.60.15.10">
    <property type="entry name" value="Ribonuclease Z/Hydroxyacylglutathione hydrolase-like"/>
    <property type="match status" value="1"/>
</dbReference>
<dbReference type="OrthoDB" id="9789133at2"/>
<dbReference type="STRING" id="1121316.SAMN02745207_02960"/>
<dbReference type="SUPFAM" id="SSF56281">
    <property type="entry name" value="Metallo-hydrolase/oxidoreductase"/>
    <property type="match status" value="1"/>
</dbReference>
<dbReference type="InterPro" id="IPR036866">
    <property type="entry name" value="RibonucZ/Hydroxyglut_hydro"/>
</dbReference>
<organism evidence="1 2">
    <name type="scientific">Clostridium grantii DSM 8605</name>
    <dbReference type="NCBI Taxonomy" id="1121316"/>
    <lineage>
        <taxon>Bacteria</taxon>
        <taxon>Bacillati</taxon>
        <taxon>Bacillota</taxon>
        <taxon>Clostridia</taxon>
        <taxon>Eubacteriales</taxon>
        <taxon>Clostridiaceae</taxon>
        <taxon>Clostridium</taxon>
    </lineage>
</organism>
<dbReference type="RefSeq" id="WP_073339188.1">
    <property type="nucleotide sequence ID" value="NZ_FQXM01000018.1"/>
</dbReference>
<dbReference type="Pfam" id="PF13483">
    <property type="entry name" value="Lactamase_B_3"/>
    <property type="match status" value="1"/>
</dbReference>